<evidence type="ECO:0000256" key="10">
    <source>
        <dbReference type="SAM" id="MobiDB-lite"/>
    </source>
</evidence>
<comment type="similarity">
    <text evidence="9">Belongs to the SecE/SEC61-gamma family.</text>
</comment>
<dbReference type="GO" id="GO:0006605">
    <property type="term" value="P:protein targeting"/>
    <property type="evidence" value="ECO:0007669"/>
    <property type="project" value="UniProtKB-UniRule"/>
</dbReference>
<comment type="subunit">
    <text evidence="9">Component of the Sec protein translocase complex. Heterotrimer consisting of SecY, SecE and SecG subunits. The heterotrimers can form oligomers, although 1 heterotrimer is thought to be able to translocate proteins. Interacts with the ribosome. Interacts with SecDF, and other proteins may be involved. Interacts with SecA.</text>
</comment>
<keyword evidence="8 9" id="KW-0472">Membrane</keyword>
<dbReference type="InterPro" id="IPR001901">
    <property type="entry name" value="Translocase_SecE/Sec61-g"/>
</dbReference>
<dbReference type="OrthoDB" id="284370at2"/>
<accession>A0A517SRE7</accession>
<feature type="transmembrane region" description="Helical" evidence="9">
    <location>
        <begin position="78"/>
        <end position="105"/>
    </location>
</feature>
<evidence type="ECO:0000256" key="1">
    <source>
        <dbReference type="ARBA" id="ARBA00004370"/>
    </source>
</evidence>
<dbReference type="InterPro" id="IPR038379">
    <property type="entry name" value="SecE_sf"/>
</dbReference>
<dbReference type="GO" id="GO:0009306">
    <property type="term" value="P:protein secretion"/>
    <property type="evidence" value="ECO:0007669"/>
    <property type="project" value="UniProtKB-UniRule"/>
</dbReference>
<dbReference type="GO" id="GO:0008320">
    <property type="term" value="F:protein transmembrane transporter activity"/>
    <property type="evidence" value="ECO:0007669"/>
    <property type="project" value="UniProtKB-UniRule"/>
</dbReference>
<keyword evidence="12" id="KW-1185">Reference proteome</keyword>
<proteinExistence type="inferred from homology"/>
<evidence type="ECO:0000256" key="2">
    <source>
        <dbReference type="ARBA" id="ARBA00022448"/>
    </source>
</evidence>
<protein>
    <recommendedName>
        <fullName evidence="9">Protein translocase subunit SecE</fullName>
    </recommendedName>
</protein>
<feature type="compositionally biased region" description="Polar residues" evidence="10">
    <location>
        <begin position="1"/>
        <end position="11"/>
    </location>
</feature>
<evidence type="ECO:0000313" key="11">
    <source>
        <dbReference type="EMBL" id="QDT58701.1"/>
    </source>
</evidence>
<evidence type="ECO:0000256" key="9">
    <source>
        <dbReference type="HAMAP-Rule" id="MF_00422"/>
    </source>
</evidence>
<keyword evidence="5 9" id="KW-0653">Protein transport</keyword>
<dbReference type="Gene3D" id="1.20.5.1030">
    <property type="entry name" value="Preprotein translocase secy subunit"/>
    <property type="match status" value="1"/>
</dbReference>
<dbReference type="AlphaFoldDB" id="A0A517SRE7"/>
<reference evidence="11 12" key="1">
    <citation type="submission" date="2019-02" db="EMBL/GenBank/DDBJ databases">
        <title>Deep-cultivation of Planctomycetes and their phenomic and genomic characterization uncovers novel biology.</title>
        <authorList>
            <person name="Wiegand S."/>
            <person name="Jogler M."/>
            <person name="Boedeker C."/>
            <person name="Pinto D."/>
            <person name="Vollmers J."/>
            <person name="Rivas-Marin E."/>
            <person name="Kohn T."/>
            <person name="Peeters S.H."/>
            <person name="Heuer A."/>
            <person name="Rast P."/>
            <person name="Oberbeckmann S."/>
            <person name="Bunk B."/>
            <person name="Jeske O."/>
            <person name="Meyerdierks A."/>
            <person name="Storesund J.E."/>
            <person name="Kallscheuer N."/>
            <person name="Luecker S."/>
            <person name="Lage O.M."/>
            <person name="Pohl T."/>
            <person name="Merkel B.J."/>
            <person name="Hornburger P."/>
            <person name="Mueller R.-W."/>
            <person name="Bruemmer F."/>
            <person name="Labrenz M."/>
            <person name="Spormann A.M."/>
            <person name="Op den Camp H."/>
            <person name="Overmann J."/>
            <person name="Amann R."/>
            <person name="Jetten M.S.M."/>
            <person name="Mascher T."/>
            <person name="Medema M.H."/>
            <person name="Devos D.P."/>
            <person name="Kaster A.-K."/>
            <person name="Ovreas L."/>
            <person name="Rohde M."/>
            <person name="Galperin M.Y."/>
            <person name="Jogler C."/>
        </authorList>
    </citation>
    <scope>NUCLEOTIDE SEQUENCE [LARGE SCALE GENOMIC DNA]</scope>
    <source>
        <strain evidence="11 12">SV_7m_r</strain>
    </source>
</reference>
<dbReference type="GO" id="GO:0043952">
    <property type="term" value="P:protein transport by the Sec complex"/>
    <property type="evidence" value="ECO:0007669"/>
    <property type="project" value="UniProtKB-UniRule"/>
</dbReference>
<comment type="subcellular location">
    <subcellularLocation>
        <location evidence="1">Membrane</location>
    </subcellularLocation>
</comment>
<dbReference type="PANTHER" id="PTHR33910:SF1">
    <property type="entry name" value="PROTEIN TRANSLOCASE SUBUNIT SECE"/>
    <property type="match status" value="1"/>
</dbReference>
<keyword evidence="3 9" id="KW-1003">Cell membrane</keyword>
<name>A0A517SRE7_9BACT</name>
<comment type="function">
    <text evidence="9">Essential subunit of the Sec protein translocation channel SecYEG. Clamps together the 2 halves of SecY. May contact the channel plug during translocation.</text>
</comment>
<dbReference type="HAMAP" id="MF_00422">
    <property type="entry name" value="SecE"/>
    <property type="match status" value="1"/>
</dbReference>
<evidence type="ECO:0000256" key="5">
    <source>
        <dbReference type="ARBA" id="ARBA00022927"/>
    </source>
</evidence>
<feature type="transmembrane region" description="Helical" evidence="9">
    <location>
        <begin position="125"/>
        <end position="143"/>
    </location>
</feature>
<dbReference type="Pfam" id="PF00584">
    <property type="entry name" value="SecE"/>
    <property type="match status" value="1"/>
</dbReference>
<keyword evidence="6 9" id="KW-1133">Transmembrane helix</keyword>
<dbReference type="RefSeq" id="WP_145270017.1">
    <property type="nucleotide sequence ID" value="NZ_CP036272.1"/>
</dbReference>
<comment type="caution">
    <text evidence="9">Lacks conserved residue(s) required for the propagation of feature annotation.</text>
</comment>
<gene>
    <name evidence="9" type="primary">secE</name>
    <name evidence="11" type="ORF">SV7mr_11940</name>
</gene>
<feature type="region of interest" description="Disordered" evidence="10">
    <location>
        <begin position="1"/>
        <end position="20"/>
    </location>
</feature>
<evidence type="ECO:0000256" key="3">
    <source>
        <dbReference type="ARBA" id="ARBA00022475"/>
    </source>
</evidence>
<dbReference type="EMBL" id="CP036272">
    <property type="protein sequence ID" value="QDT58701.1"/>
    <property type="molecule type" value="Genomic_DNA"/>
</dbReference>
<sequence>MSREITGSKSGAASPEQPSLMGEMVSTGSYKPNQGRIVRQVTLLAMWVVVGLGNWSLYNTLNAQLSGNEGNGDAIAVAVPAVLIIVGFWVTYRLVQWVTFADFLIAVEAEMKKVSWPSQAEVKRASIVVMVTIGLMAVMLFVYDAGWQALFNALWMVFG</sequence>
<evidence type="ECO:0000256" key="8">
    <source>
        <dbReference type="ARBA" id="ARBA00023136"/>
    </source>
</evidence>
<keyword evidence="7 9" id="KW-0811">Translocation</keyword>
<organism evidence="11 12">
    <name type="scientific">Stieleria bergensis</name>
    <dbReference type="NCBI Taxonomy" id="2528025"/>
    <lineage>
        <taxon>Bacteria</taxon>
        <taxon>Pseudomonadati</taxon>
        <taxon>Planctomycetota</taxon>
        <taxon>Planctomycetia</taxon>
        <taxon>Pirellulales</taxon>
        <taxon>Pirellulaceae</taxon>
        <taxon>Stieleria</taxon>
    </lineage>
</organism>
<dbReference type="PANTHER" id="PTHR33910">
    <property type="entry name" value="PROTEIN TRANSLOCASE SUBUNIT SECE"/>
    <property type="match status" value="1"/>
</dbReference>
<dbReference type="Proteomes" id="UP000315003">
    <property type="component" value="Chromosome"/>
</dbReference>
<dbReference type="GO" id="GO:0065002">
    <property type="term" value="P:intracellular protein transmembrane transport"/>
    <property type="evidence" value="ECO:0007669"/>
    <property type="project" value="UniProtKB-UniRule"/>
</dbReference>
<evidence type="ECO:0000256" key="6">
    <source>
        <dbReference type="ARBA" id="ARBA00022989"/>
    </source>
</evidence>
<feature type="transmembrane region" description="Helical" evidence="9">
    <location>
        <begin position="41"/>
        <end position="58"/>
    </location>
</feature>
<dbReference type="NCBIfam" id="TIGR00964">
    <property type="entry name" value="secE_bact"/>
    <property type="match status" value="1"/>
</dbReference>
<keyword evidence="2 9" id="KW-0813">Transport</keyword>
<dbReference type="InterPro" id="IPR005807">
    <property type="entry name" value="SecE_bac"/>
</dbReference>
<evidence type="ECO:0000256" key="7">
    <source>
        <dbReference type="ARBA" id="ARBA00023010"/>
    </source>
</evidence>
<evidence type="ECO:0000313" key="12">
    <source>
        <dbReference type="Proteomes" id="UP000315003"/>
    </source>
</evidence>
<keyword evidence="4 9" id="KW-0812">Transmembrane</keyword>
<dbReference type="GO" id="GO:0005886">
    <property type="term" value="C:plasma membrane"/>
    <property type="evidence" value="ECO:0007669"/>
    <property type="project" value="UniProtKB-UniRule"/>
</dbReference>
<evidence type="ECO:0000256" key="4">
    <source>
        <dbReference type="ARBA" id="ARBA00022692"/>
    </source>
</evidence>